<protein>
    <submittedName>
        <fullName evidence="3">RING finger 32</fullName>
    </submittedName>
</protein>
<dbReference type="InterPro" id="IPR013083">
    <property type="entry name" value="Znf_RING/FYVE/PHD"/>
</dbReference>
<keyword evidence="1" id="KW-0479">Metal-binding</keyword>
<reference evidence="3 4" key="1">
    <citation type="journal article" date="2018" name="Plant J.">
        <title>Genome sequences of Chlorella sorokiniana UTEX 1602 and Micractinium conductrix SAG 241.80: implications to maltose excretion by a green alga.</title>
        <authorList>
            <person name="Arriola M.B."/>
            <person name="Velmurugan N."/>
            <person name="Zhang Y."/>
            <person name="Plunkett M.H."/>
            <person name="Hondzo H."/>
            <person name="Barney B.M."/>
        </authorList>
    </citation>
    <scope>NUCLEOTIDE SEQUENCE [LARGE SCALE GENOMIC DNA]</scope>
    <source>
        <strain evidence="4">UTEX 1602</strain>
    </source>
</reference>
<dbReference type="Gene3D" id="3.30.40.10">
    <property type="entry name" value="Zinc/RING finger domain, C3HC4 (zinc finger)"/>
    <property type="match status" value="1"/>
</dbReference>
<name>A0A2P6TIU6_CHLSO</name>
<evidence type="ECO:0000256" key="1">
    <source>
        <dbReference type="PROSITE-ProRule" id="PRU00175"/>
    </source>
</evidence>
<gene>
    <name evidence="3" type="ORF">C2E21_6970</name>
</gene>
<dbReference type="PROSITE" id="PS50096">
    <property type="entry name" value="IQ"/>
    <property type="match status" value="1"/>
</dbReference>
<dbReference type="STRING" id="3076.A0A2P6TIU6"/>
<dbReference type="Pfam" id="PF13639">
    <property type="entry name" value="zf-RING_2"/>
    <property type="match status" value="1"/>
</dbReference>
<dbReference type="PROSITE" id="PS50089">
    <property type="entry name" value="ZF_RING_2"/>
    <property type="match status" value="1"/>
</dbReference>
<dbReference type="InterPro" id="IPR001841">
    <property type="entry name" value="Znf_RING"/>
</dbReference>
<dbReference type="Proteomes" id="UP000239899">
    <property type="component" value="Unassembled WGS sequence"/>
</dbReference>
<dbReference type="PANTHER" id="PTHR14991">
    <property type="entry name" value="RING FINGER PROTEIN 32"/>
    <property type="match status" value="1"/>
</dbReference>
<dbReference type="GO" id="GO:0008270">
    <property type="term" value="F:zinc ion binding"/>
    <property type="evidence" value="ECO:0007669"/>
    <property type="project" value="UniProtKB-KW"/>
</dbReference>
<dbReference type="PANTHER" id="PTHR14991:SF0">
    <property type="entry name" value="RING FINGER PROTEIN 32"/>
    <property type="match status" value="1"/>
</dbReference>
<proteinExistence type="predicted"/>
<comment type="caution">
    <text evidence="3">The sequence shown here is derived from an EMBL/GenBank/DDBJ whole genome shotgun (WGS) entry which is preliminary data.</text>
</comment>
<dbReference type="PROSITE" id="PS51257">
    <property type="entry name" value="PROKAR_LIPOPROTEIN"/>
    <property type="match status" value="1"/>
</dbReference>
<accession>A0A2P6TIU6</accession>
<evidence type="ECO:0000313" key="3">
    <source>
        <dbReference type="EMBL" id="PRW39168.1"/>
    </source>
</evidence>
<feature type="domain" description="RING-type" evidence="2">
    <location>
        <begin position="83"/>
        <end position="131"/>
    </location>
</feature>
<keyword evidence="1" id="KW-0862">Zinc</keyword>
<dbReference type="AlphaFoldDB" id="A0A2P6TIU6"/>
<keyword evidence="1" id="KW-0863">Zinc-finger</keyword>
<dbReference type="SUPFAM" id="SSF57850">
    <property type="entry name" value="RING/U-box"/>
    <property type="match status" value="1"/>
</dbReference>
<evidence type="ECO:0000259" key="2">
    <source>
        <dbReference type="PROSITE" id="PS50089"/>
    </source>
</evidence>
<dbReference type="OrthoDB" id="8062037at2759"/>
<evidence type="ECO:0000313" key="4">
    <source>
        <dbReference type="Proteomes" id="UP000239899"/>
    </source>
</evidence>
<dbReference type="SMART" id="SM00184">
    <property type="entry name" value="RING"/>
    <property type="match status" value="1"/>
</dbReference>
<dbReference type="InterPro" id="IPR042862">
    <property type="entry name" value="RNF32"/>
</dbReference>
<dbReference type="EMBL" id="LHPG02000014">
    <property type="protein sequence ID" value="PRW39168.1"/>
    <property type="molecule type" value="Genomic_DNA"/>
</dbReference>
<keyword evidence="4" id="KW-1185">Reference proteome</keyword>
<sequence length="247" mass="26428">MSCKAPGRQQRCSGTSTAVSACALQAHHAALLRLEPPGALARQGPSLAQRLGLAPAPPAPLSPAQWLERQQASQRRQDSAGACPICLRAFKAEEQVLLSCSHTFHAACLASFERFSRQTAGAAERSCPLCRCASYEKQRIHDAALLWQHTCATRIQAVWRGVLGRRQARALRRLLPPTHPAVLRRWAAEELGECSKSLVASVDQGAADIEALFAELDATSCACQGVYTALAARCPATGATARLLVSI</sequence>
<organism evidence="3 4">
    <name type="scientific">Chlorella sorokiniana</name>
    <name type="common">Freshwater green alga</name>
    <dbReference type="NCBI Taxonomy" id="3076"/>
    <lineage>
        <taxon>Eukaryota</taxon>
        <taxon>Viridiplantae</taxon>
        <taxon>Chlorophyta</taxon>
        <taxon>core chlorophytes</taxon>
        <taxon>Trebouxiophyceae</taxon>
        <taxon>Chlorellales</taxon>
        <taxon>Chlorellaceae</taxon>
        <taxon>Chlorella clade</taxon>
        <taxon>Chlorella</taxon>
    </lineage>
</organism>